<organism evidence="1 2">
    <name type="scientific">Streptococcus sobrinus W1703</name>
    <dbReference type="NCBI Taxonomy" id="1227275"/>
    <lineage>
        <taxon>Bacteria</taxon>
        <taxon>Bacillati</taxon>
        <taxon>Bacillota</taxon>
        <taxon>Bacilli</taxon>
        <taxon>Lactobacillales</taxon>
        <taxon>Streptococcaceae</taxon>
        <taxon>Streptococcus</taxon>
    </lineage>
</organism>
<comment type="caution">
    <text evidence="1">The sequence shown here is derived from an EMBL/GenBank/DDBJ whole genome shotgun (WGS) entry which is preliminary data.</text>
</comment>
<protein>
    <submittedName>
        <fullName evidence="1">Uncharacterized protein</fullName>
    </submittedName>
</protein>
<dbReference type="Proteomes" id="UP000016617">
    <property type="component" value="Unassembled WGS sequence"/>
</dbReference>
<evidence type="ECO:0000313" key="2">
    <source>
        <dbReference type="Proteomes" id="UP000016617"/>
    </source>
</evidence>
<gene>
    <name evidence="1" type="ORF">HMPREF1557_01741</name>
</gene>
<proteinExistence type="predicted"/>
<name>U2J3I8_9STRE</name>
<accession>U2J3I8</accession>
<dbReference type="AlphaFoldDB" id="U2J3I8"/>
<sequence>MGIDKNGLKGLFFNPRVLVLRDYPNYRQAKKIRLVFFNV</sequence>
<reference evidence="1 2" key="1">
    <citation type="submission" date="2013-06" db="EMBL/GenBank/DDBJ databases">
        <authorList>
            <person name="Weinstock G."/>
            <person name="Sodergren E."/>
            <person name="Lobos E.A."/>
            <person name="Fulton L."/>
            <person name="Fulton R."/>
            <person name="Courtney L."/>
            <person name="Fronick C."/>
            <person name="O'Laughlin M."/>
            <person name="Godfrey J."/>
            <person name="Wilson R.M."/>
            <person name="Miner T."/>
            <person name="Farmer C."/>
            <person name="Delehaunty K."/>
            <person name="Cordes M."/>
            <person name="Minx P."/>
            <person name="Tomlinson C."/>
            <person name="Chen J."/>
            <person name="Wollam A."/>
            <person name="Pepin K.H."/>
            <person name="Bhonagiri V."/>
            <person name="Zhang X."/>
            <person name="Warren W."/>
            <person name="Mitreva M."/>
            <person name="Mardis E.R."/>
            <person name="Wilson R.K."/>
        </authorList>
    </citation>
    <scope>NUCLEOTIDE SEQUENCE [LARGE SCALE GENOMIC DNA]</scope>
    <source>
        <strain evidence="1 2">W1703</strain>
    </source>
</reference>
<dbReference type="HOGENOM" id="CLU_3317968_0_0_9"/>
<dbReference type="EMBL" id="AWVA01000103">
    <property type="protein sequence ID" value="ERJ74340.1"/>
    <property type="molecule type" value="Genomic_DNA"/>
</dbReference>
<evidence type="ECO:0000313" key="1">
    <source>
        <dbReference type="EMBL" id="ERJ74340.1"/>
    </source>
</evidence>